<evidence type="ECO:0000313" key="3">
    <source>
        <dbReference type="Proteomes" id="UP001162734"/>
    </source>
</evidence>
<evidence type="ECO:0000313" key="2">
    <source>
        <dbReference type="EMBL" id="BDG06905.1"/>
    </source>
</evidence>
<organism evidence="2 3">
    <name type="scientific">Anaeromyxobacter paludicola</name>
    <dbReference type="NCBI Taxonomy" id="2918171"/>
    <lineage>
        <taxon>Bacteria</taxon>
        <taxon>Pseudomonadati</taxon>
        <taxon>Myxococcota</taxon>
        <taxon>Myxococcia</taxon>
        <taxon>Myxococcales</taxon>
        <taxon>Cystobacterineae</taxon>
        <taxon>Anaeromyxobacteraceae</taxon>
        <taxon>Anaeromyxobacter</taxon>
    </lineage>
</organism>
<name>A0ABN6N113_9BACT</name>
<feature type="transmembrane region" description="Helical" evidence="1">
    <location>
        <begin position="200"/>
        <end position="221"/>
    </location>
</feature>
<evidence type="ECO:0000256" key="1">
    <source>
        <dbReference type="SAM" id="Phobius"/>
    </source>
</evidence>
<dbReference type="RefSeq" id="WP_248343489.1">
    <property type="nucleotide sequence ID" value="NZ_AP025592.1"/>
</dbReference>
<feature type="transmembrane region" description="Helical" evidence="1">
    <location>
        <begin position="293"/>
        <end position="311"/>
    </location>
</feature>
<keyword evidence="3" id="KW-1185">Reference proteome</keyword>
<feature type="transmembrane region" description="Helical" evidence="1">
    <location>
        <begin position="121"/>
        <end position="142"/>
    </location>
</feature>
<sequence>MPETCAWCGALRGPGPKCPACGAVYAKAEALRAGAAAPRPPAAAAGDELAAPLSAAEPLAPPLPGAPAAARFDGVLDALRLEWLLRLGAVPAALAIAALVHRSPLGHLLQRTFLSMMVHEAGHAVTSWLCGFAAFPGPWVTYTAGSRGLPVVLLVAAAGVSLVVAGRRAGRASWTWAGAVLLSLQLAGTLLASARTAQALIVFGGDGGALVLGALLMASFFSGRDTQVYRGQLRWGFLVIGASSFVDAFATWWAALADSDAIPLGEIEGVGLSDPSKLMQVHGWGIHAMVHRYVGLGFACLAGLAVTWAVATAAARRAWREAGGGR</sequence>
<feature type="transmembrane region" description="Helical" evidence="1">
    <location>
        <begin position="233"/>
        <end position="255"/>
    </location>
</feature>
<keyword evidence="1" id="KW-1133">Transmembrane helix</keyword>
<evidence type="ECO:0008006" key="4">
    <source>
        <dbReference type="Google" id="ProtNLM"/>
    </source>
</evidence>
<accession>A0ABN6N113</accession>
<reference evidence="3" key="1">
    <citation type="journal article" date="2022" name="Int. J. Syst. Evol. Microbiol.">
        <title>Anaeromyxobacter oryzae sp. nov., Anaeromyxobacter diazotrophicus sp. nov. and Anaeromyxobacter paludicola sp. nov., isolated from paddy soils.</title>
        <authorList>
            <person name="Itoh H."/>
            <person name="Xu Z."/>
            <person name="Mise K."/>
            <person name="Masuda Y."/>
            <person name="Ushijima N."/>
            <person name="Hayakawa C."/>
            <person name="Shiratori Y."/>
            <person name="Senoo K."/>
        </authorList>
    </citation>
    <scope>NUCLEOTIDE SEQUENCE [LARGE SCALE GENOMIC DNA]</scope>
    <source>
        <strain evidence="3">Red630</strain>
    </source>
</reference>
<gene>
    <name evidence="2" type="ORF">AMPC_00180</name>
</gene>
<proteinExistence type="predicted"/>
<feature type="transmembrane region" description="Helical" evidence="1">
    <location>
        <begin position="173"/>
        <end position="194"/>
    </location>
</feature>
<protein>
    <recommendedName>
        <fullName evidence="4">Peptidase M50B-like protein</fullName>
    </recommendedName>
</protein>
<feature type="transmembrane region" description="Helical" evidence="1">
    <location>
        <begin position="148"/>
        <end position="166"/>
    </location>
</feature>
<keyword evidence="1" id="KW-0472">Membrane</keyword>
<dbReference type="Proteomes" id="UP001162734">
    <property type="component" value="Chromosome"/>
</dbReference>
<keyword evidence="1" id="KW-0812">Transmembrane</keyword>
<dbReference type="EMBL" id="AP025592">
    <property type="protein sequence ID" value="BDG06905.1"/>
    <property type="molecule type" value="Genomic_DNA"/>
</dbReference>